<dbReference type="AlphaFoldDB" id="A0A8J3I0Z7"/>
<proteinExistence type="predicted"/>
<feature type="transmembrane region" description="Helical" evidence="1">
    <location>
        <begin position="21"/>
        <end position="41"/>
    </location>
</feature>
<keyword evidence="1" id="KW-0812">Transmembrane</keyword>
<accession>A0A8J3I0Z7</accession>
<dbReference type="EMBL" id="BNJF01000001">
    <property type="protein sequence ID" value="GHO45586.1"/>
    <property type="molecule type" value="Genomic_DNA"/>
</dbReference>
<feature type="transmembrane region" description="Helical" evidence="1">
    <location>
        <begin position="108"/>
        <end position="130"/>
    </location>
</feature>
<feature type="transmembrane region" description="Helical" evidence="1">
    <location>
        <begin position="47"/>
        <end position="69"/>
    </location>
</feature>
<dbReference type="RefSeq" id="WP_220194904.1">
    <property type="nucleotide sequence ID" value="NZ_BNJF01000001.1"/>
</dbReference>
<keyword evidence="1" id="KW-0472">Membrane</keyword>
<evidence type="ECO:0000256" key="1">
    <source>
        <dbReference type="SAM" id="Phobius"/>
    </source>
</evidence>
<protein>
    <submittedName>
        <fullName evidence="2">Uncharacterized protein</fullName>
    </submittedName>
</protein>
<feature type="transmembrane region" description="Helical" evidence="1">
    <location>
        <begin position="81"/>
        <end position="102"/>
    </location>
</feature>
<keyword evidence="1" id="KW-1133">Transmembrane helix</keyword>
<keyword evidence="3" id="KW-1185">Reference proteome</keyword>
<name>A0A8J3I0Z7_9CHLR</name>
<comment type="caution">
    <text evidence="2">The sequence shown here is derived from an EMBL/GenBank/DDBJ whole genome shotgun (WGS) entry which is preliminary data.</text>
</comment>
<dbReference type="Proteomes" id="UP000612362">
    <property type="component" value="Unassembled WGS sequence"/>
</dbReference>
<reference evidence="2" key="1">
    <citation type="submission" date="2020-10" db="EMBL/GenBank/DDBJ databases">
        <title>Taxonomic study of unclassified bacteria belonging to the class Ktedonobacteria.</title>
        <authorList>
            <person name="Yabe S."/>
            <person name="Wang C.M."/>
            <person name="Zheng Y."/>
            <person name="Sakai Y."/>
            <person name="Cavaletti L."/>
            <person name="Monciardini P."/>
            <person name="Donadio S."/>
        </authorList>
    </citation>
    <scope>NUCLEOTIDE SEQUENCE</scope>
    <source>
        <strain evidence="2">SOSP1-1</strain>
    </source>
</reference>
<organism evidence="2 3">
    <name type="scientific">Ktedonospora formicarum</name>
    <dbReference type="NCBI Taxonomy" id="2778364"/>
    <lineage>
        <taxon>Bacteria</taxon>
        <taxon>Bacillati</taxon>
        <taxon>Chloroflexota</taxon>
        <taxon>Ktedonobacteria</taxon>
        <taxon>Ktedonobacterales</taxon>
        <taxon>Ktedonobacteraceae</taxon>
        <taxon>Ktedonospora</taxon>
    </lineage>
</organism>
<evidence type="ECO:0000313" key="2">
    <source>
        <dbReference type="EMBL" id="GHO45586.1"/>
    </source>
</evidence>
<evidence type="ECO:0000313" key="3">
    <source>
        <dbReference type="Proteomes" id="UP000612362"/>
    </source>
</evidence>
<sequence length="156" mass="17176">MRKNVTPKEDWQHKESWLQQNNLTYAGLIGIGVVIVQSFITAPSLDLPSTICVVAFSLAIPLLAVLLMLNQLQSQRHYTASSPYISIAKTIGLLGACVGVVAALWHMLWIAGVMVMVSGIMGLAIYTGYYKRLEQDEALKAGEQERLLSESDKQQV</sequence>
<gene>
    <name evidence="2" type="ORF">KSX_37490</name>
</gene>